<dbReference type="InterPro" id="IPR017853">
    <property type="entry name" value="GH"/>
</dbReference>
<dbReference type="OrthoDB" id="9043248at2"/>
<evidence type="ECO:0000259" key="1">
    <source>
        <dbReference type="SMART" id="SM00642"/>
    </source>
</evidence>
<evidence type="ECO:0000313" key="3">
    <source>
        <dbReference type="Proteomes" id="UP000216004"/>
    </source>
</evidence>
<dbReference type="InterPro" id="IPR006047">
    <property type="entry name" value="GH13_cat_dom"/>
</dbReference>
<dbReference type="InterPro" id="IPR045857">
    <property type="entry name" value="O16G_dom_2"/>
</dbReference>
<dbReference type="Gene3D" id="3.90.400.10">
    <property type="entry name" value="Oligo-1,6-glucosidase, Domain 2"/>
    <property type="match status" value="1"/>
</dbReference>
<dbReference type="Pfam" id="PF00128">
    <property type="entry name" value="Alpha-amylase"/>
    <property type="match status" value="1"/>
</dbReference>
<protein>
    <submittedName>
        <fullName evidence="2">Alpha-amylase</fullName>
    </submittedName>
</protein>
<dbReference type="SUPFAM" id="SSF51011">
    <property type="entry name" value="Glycosyl hydrolase domain"/>
    <property type="match status" value="1"/>
</dbReference>
<sequence length="541" mass="60966">MASVGSHPSWLEQAVFYEIYPQSFYDSNNDGIGDIPGITAKLDYIHDLGCNALWINPCFASPFKDAGYDISDYCQVAPRYGSNDDLVELFTQAHDRNMHVLLDLVPGHTSEEHPWFQSSQQAEDNNFSDRYIWTNNAFDGYSMPFIGGESQRDAAYILNFFKCQPALNYGFATTDRSWQMSPDSAAAQATRQAMVDVMKFWLSRGCDGFRVDMAYSLVKNDSDDKKETIHAWQEMLSTIKSEYPESAFVSEWGVPNQSLQAGFDMDFYLDWHSEDTGNGYNLLARNTSNPISRADDTSYLNADSNQSARSFLDDYIPQYERSKDLGHFCFITCNHDTPRWSPRLTERERKLAFALISTMPGVPFIYYGDEIGMRYQTLPSKEGGYYRTGSRTPMQWDRSDNLGFSQAASDDLYLPVDSSSDAPTVADQEKQSDSMLSWVKQVITVRNEHPALQASSKFTLLAAPSTGRSLAYLRSSHDQSQRLLVAINPGKQTERLRLDQPLPLLENKAPEVLLGEVDIKTEHIELGPQSAAILELAGITD</sequence>
<dbReference type="SMART" id="SM00642">
    <property type="entry name" value="Aamy"/>
    <property type="match status" value="1"/>
</dbReference>
<accession>A0A261ETX9</accession>
<dbReference type="SUPFAM" id="SSF51445">
    <property type="entry name" value="(Trans)glycosidases"/>
    <property type="match status" value="1"/>
</dbReference>
<proteinExistence type="predicted"/>
<keyword evidence="3" id="KW-1185">Reference proteome</keyword>
<evidence type="ECO:0000313" key="2">
    <source>
        <dbReference type="EMBL" id="OZG50106.1"/>
    </source>
</evidence>
<dbReference type="Proteomes" id="UP000216004">
    <property type="component" value="Unassembled WGS sequence"/>
</dbReference>
<dbReference type="GO" id="GO:0005975">
    <property type="term" value="P:carbohydrate metabolic process"/>
    <property type="evidence" value="ECO:0007669"/>
    <property type="project" value="InterPro"/>
</dbReference>
<gene>
    <name evidence="2" type="ORF">BOCO_0623</name>
</gene>
<dbReference type="CDD" id="cd11348">
    <property type="entry name" value="AmyAc_2"/>
    <property type="match status" value="1"/>
</dbReference>
<dbReference type="AlphaFoldDB" id="A0A261ETX9"/>
<name>A0A261ETX9_9BIFI</name>
<dbReference type="PANTHER" id="PTHR10357">
    <property type="entry name" value="ALPHA-AMYLASE FAMILY MEMBER"/>
    <property type="match status" value="1"/>
</dbReference>
<feature type="domain" description="Glycosyl hydrolase family 13 catalytic" evidence="1">
    <location>
        <begin position="18"/>
        <end position="406"/>
    </location>
</feature>
<reference evidence="2 3" key="1">
    <citation type="journal article" date="2017" name="BMC Genomics">
        <title>Comparative genomic and phylogenomic analyses of the Bifidobacteriaceae family.</title>
        <authorList>
            <person name="Lugli G.A."/>
            <person name="Milani C."/>
            <person name="Turroni F."/>
            <person name="Duranti S."/>
            <person name="Mancabelli L."/>
            <person name="Mangifesta M."/>
            <person name="Ferrario C."/>
            <person name="Modesto M."/>
            <person name="Mattarelli P."/>
            <person name="Jiri K."/>
            <person name="van Sinderen D."/>
            <person name="Ventura M."/>
        </authorList>
    </citation>
    <scope>NUCLEOTIDE SEQUENCE [LARGE SCALE GENOMIC DNA]</scope>
    <source>
        <strain evidence="2 3">DSM 22924</strain>
    </source>
</reference>
<comment type="caution">
    <text evidence="2">The sequence shown here is derived from an EMBL/GenBank/DDBJ whole genome shotgun (WGS) entry which is preliminary data.</text>
</comment>
<dbReference type="EMBL" id="MWWS01000004">
    <property type="protein sequence ID" value="OZG50106.1"/>
    <property type="molecule type" value="Genomic_DNA"/>
</dbReference>
<organism evidence="2 3">
    <name type="scientific">Bombiscardovia coagulans</name>
    <dbReference type="NCBI Taxonomy" id="686666"/>
    <lineage>
        <taxon>Bacteria</taxon>
        <taxon>Bacillati</taxon>
        <taxon>Actinomycetota</taxon>
        <taxon>Actinomycetes</taxon>
        <taxon>Bifidobacteriales</taxon>
        <taxon>Bifidobacteriaceae</taxon>
        <taxon>Bombiscardovia</taxon>
    </lineage>
</organism>
<dbReference type="RefSeq" id="WP_094722634.1">
    <property type="nucleotide sequence ID" value="NZ_MWWS01000004.1"/>
</dbReference>
<dbReference type="Gene3D" id="3.20.20.80">
    <property type="entry name" value="Glycosidases"/>
    <property type="match status" value="1"/>
</dbReference>